<keyword evidence="7" id="KW-0325">Glycoprotein</keyword>
<dbReference type="InterPro" id="IPR018097">
    <property type="entry name" value="EGF_Ca-bd_CS"/>
</dbReference>
<dbReference type="InterPro" id="IPR001846">
    <property type="entry name" value="VWF_type-D"/>
</dbReference>
<dbReference type="FunFam" id="2.10.25.10:FF:000055">
    <property type="entry name" value="alpha-tectorin isoform X1"/>
    <property type="match status" value="1"/>
</dbReference>
<evidence type="ECO:0000313" key="14">
    <source>
        <dbReference type="RefSeq" id="XP_035658043.1"/>
    </source>
</evidence>
<dbReference type="InterPro" id="IPR003961">
    <property type="entry name" value="FN3_dom"/>
</dbReference>
<reference evidence="13" key="1">
    <citation type="journal article" date="2020" name="Nat. Ecol. Evol.">
        <title>Deeply conserved synteny resolves early events in vertebrate evolution.</title>
        <authorList>
            <person name="Simakov O."/>
            <person name="Marletaz F."/>
            <person name="Yue J.X."/>
            <person name="O'Connell B."/>
            <person name="Jenkins J."/>
            <person name="Brandt A."/>
            <person name="Calef R."/>
            <person name="Tung C.H."/>
            <person name="Huang T.K."/>
            <person name="Schmutz J."/>
            <person name="Satoh N."/>
            <person name="Yu J.K."/>
            <person name="Putnam N.H."/>
            <person name="Green R.E."/>
            <person name="Rokhsar D.S."/>
        </authorList>
    </citation>
    <scope>NUCLEOTIDE SEQUENCE [LARGE SCALE GENOMIC DNA]</scope>
    <source>
        <strain evidence="13">S238N-H82</strain>
    </source>
</reference>
<dbReference type="Pfam" id="PF00041">
    <property type="entry name" value="fn3"/>
    <property type="match status" value="2"/>
</dbReference>
<evidence type="ECO:0000259" key="9">
    <source>
        <dbReference type="PROSITE" id="PS50026"/>
    </source>
</evidence>
<comment type="caution">
    <text evidence="8">Lacks conserved residue(s) required for the propagation of feature annotation.</text>
</comment>
<evidence type="ECO:0000256" key="7">
    <source>
        <dbReference type="ARBA" id="ARBA00023180"/>
    </source>
</evidence>
<organism evidence="13 14">
    <name type="scientific">Branchiostoma floridae</name>
    <name type="common">Florida lancelet</name>
    <name type="synonym">Amphioxus</name>
    <dbReference type="NCBI Taxonomy" id="7739"/>
    <lineage>
        <taxon>Eukaryota</taxon>
        <taxon>Metazoa</taxon>
        <taxon>Chordata</taxon>
        <taxon>Cephalochordata</taxon>
        <taxon>Leptocardii</taxon>
        <taxon>Amphioxiformes</taxon>
        <taxon>Branchiostomatidae</taxon>
        <taxon>Branchiostoma</taxon>
    </lineage>
</organism>
<dbReference type="InterPro" id="IPR052749">
    <property type="entry name" value="Alpha-tectorin"/>
</dbReference>
<dbReference type="PROSITE" id="PS51034">
    <property type="entry name" value="ZP_2"/>
    <property type="match status" value="1"/>
</dbReference>
<dbReference type="PROSITE" id="PS01186">
    <property type="entry name" value="EGF_2"/>
    <property type="match status" value="1"/>
</dbReference>
<dbReference type="InterPro" id="IPR055356">
    <property type="entry name" value="ZP-N"/>
</dbReference>
<feature type="domain" description="ZP" evidence="11">
    <location>
        <begin position="695"/>
        <end position="844"/>
    </location>
</feature>
<dbReference type="RefSeq" id="XP_035658043.1">
    <property type="nucleotide sequence ID" value="XM_035802150.1"/>
</dbReference>
<dbReference type="PROSITE" id="PS51233">
    <property type="entry name" value="VWFD"/>
    <property type="match status" value="1"/>
</dbReference>
<dbReference type="SUPFAM" id="SSF49265">
    <property type="entry name" value="Fibronectin type III"/>
    <property type="match status" value="1"/>
</dbReference>
<evidence type="ECO:0000256" key="3">
    <source>
        <dbReference type="ARBA" id="ARBA00022729"/>
    </source>
</evidence>
<dbReference type="Proteomes" id="UP000001554">
    <property type="component" value="Chromosome 16"/>
</dbReference>
<dbReference type="PANTHER" id="PTHR46160">
    <property type="entry name" value="ALPHA-TECTORIN-RELATED"/>
    <property type="match status" value="1"/>
</dbReference>
<dbReference type="CDD" id="cd00054">
    <property type="entry name" value="EGF_CA"/>
    <property type="match status" value="1"/>
</dbReference>
<evidence type="ECO:0000256" key="6">
    <source>
        <dbReference type="ARBA" id="ARBA00023157"/>
    </source>
</evidence>
<accession>A0A9J7KFR7</accession>
<evidence type="ECO:0000256" key="8">
    <source>
        <dbReference type="PROSITE-ProRule" id="PRU00076"/>
    </source>
</evidence>
<dbReference type="PROSITE" id="PS01187">
    <property type="entry name" value="EGF_CA"/>
    <property type="match status" value="1"/>
</dbReference>
<feature type="disulfide bond" evidence="8">
    <location>
        <begin position="102"/>
        <end position="111"/>
    </location>
</feature>
<protein>
    <submittedName>
        <fullName evidence="14">Zonadhesin-like</fullName>
    </submittedName>
</protein>
<dbReference type="SMART" id="SM00060">
    <property type="entry name" value="FN3"/>
    <property type="match status" value="2"/>
</dbReference>
<dbReference type="SUPFAM" id="SSF57567">
    <property type="entry name" value="Serine protease inhibitors"/>
    <property type="match status" value="1"/>
</dbReference>
<evidence type="ECO:0000256" key="1">
    <source>
        <dbReference type="ARBA" id="ARBA00004370"/>
    </source>
</evidence>
<dbReference type="InterPro" id="IPR000152">
    <property type="entry name" value="EGF-type_Asp/Asn_hydroxyl_site"/>
</dbReference>
<keyword evidence="4" id="KW-0677">Repeat</keyword>
<feature type="domain" description="VWFD" evidence="12">
    <location>
        <begin position="117"/>
        <end position="290"/>
    </location>
</feature>
<evidence type="ECO:0000259" key="10">
    <source>
        <dbReference type="PROSITE" id="PS50853"/>
    </source>
</evidence>
<dbReference type="InterPro" id="IPR001881">
    <property type="entry name" value="EGF-like_Ca-bd_dom"/>
</dbReference>
<evidence type="ECO:0000256" key="4">
    <source>
        <dbReference type="ARBA" id="ARBA00022737"/>
    </source>
</evidence>
<dbReference type="InterPro" id="IPR001507">
    <property type="entry name" value="ZP_dom"/>
</dbReference>
<feature type="domain" description="EGF-like" evidence="9">
    <location>
        <begin position="76"/>
        <end position="112"/>
    </location>
</feature>
<reference evidence="14" key="2">
    <citation type="submission" date="2025-08" db="UniProtKB">
        <authorList>
            <consortium name="RefSeq"/>
        </authorList>
    </citation>
    <scope>IDENTIFICATION</scope>
    <source>
        <strain evidence="14">S238N-H82</strain>
        <tissue evidence="14">Testes</tissue>
    </source>
</reference>
<evidence type="ECO:0000259" key="11">
    <source>
        <dbReference type="PROSITE" id="PS51034"/>
    </source>
</evidence>
<dbReference type="Pfam" id="PF23344">
    <property type="entry name" value="ZP-N"/>
    <property type="match status" value="1"/>
</dbReference>
<evidence type="ECO:0000256" key="2">
    <source>
        <dbReference type="ARBA" id="ARBA00022536"/>
    </source>
</evidence>
<dbReference type="CDD" id="cd19941">
    <property type="entry name" value="TIL"/>
    <property type="match status" value="1"/>
</dbReference>
<keyword evidence="3" id="KW-0732">Signal</keyword>
<name>A0A9J7KFR7_BRAFL</name>
<dbReference type="Gene3D" id="2.60.40.10">
    <property type="entry name" value="Immunoglobulins"/>
    <property type="match status" value="2"/>
</dbReference>
<keyword evidence="6 8" id="KW-1015">Disulfide bond</keyword>
<dbReference type="InterPro" id="IPR014853">
    <property type="entry name" value="VWF/SSPO/ZAN-like_Cys-rich_dom"/>
</dbReference>
<keyword evidence="5" id="KW-0472">Membrane</keyword>
<dbReference type="KEGG" id="bfo:118403435"/>
<dbReference type="Gene3D" id="6.10.250.2590">
    <property type="match status" value="1"/>
</dbReference>
<dbReference type="InterPro" id="IPR002919">
    <property type="entry name" value="TIL_dom"/>
</dbReference>
<dbReference type="Gene3D" id="2.60.40.3210">
    <property type="entry name" value="Zona pellucida, ZP-N domain"/>
    <property type="match status" value="1"/>
</dbReference>
<dbReference type="AlphaFoldDB" id="A0A9J7KFR7"/>
<dbReference type="GO" id="GO:0005509">
    <property type="term" value="F:calcium ion binding"/>
    <property type="evidence" value="ECO:0007669"/>
    <property type="project" value="InterPro"/>
</dbReference>
<dbReference type="PRINTS" id="PR00010">
    <property type="entry name" value="EGFBLOOD"/>
</dbReference>
<evidence type="ECO:0000313" key="13">
    <source>
        <dbReference type="Proteomes" id="UP000001554"/>
    </source>
</evidence>
<dbReference type="InterPro" id="IPR013783">
    <property type="entry name" value="Ig-like_fold"/>
</dbReference>
<dbReference type="SMART" id="SM00832">
    <property type="entry name" value="C8"/>
    <property type="match status" value="1"/>
</dbReference>
<sequence length="844" mass="91126">MSNEQTGLRHRHHDVIRRDHLQQDAEVQDTRHTFQTGNYHILIDQGAVVGQHGCARGGPAFTGISNKNLWTFQGFETNECLSQPCQNGGLCVDGDKRYDCQCAPGFIGVNCETLDGGTCTAWGDPHYITFDGLAHHFQGVCDYVLAEQCGNTTDFRVEVTNEPCGSSSRVSCTRAVYLDVKGYRISILQRKTVLVNGVRYTPPFNLKNTVWGSYSGIFLLLETNISVKVFYDGSHHAKVFVPWTYRNQTCGLCGDFDGDKENDFRTSYGWIAGDETTFGNSWATTWSSCSDDGADDGSTPAPASVCSPALLQTVAGPTMCGMLTDRNGALGVCHNLTDLGVFYDSCVFDVCANGGDAAQLCQNLESAARVCVEAGHPGLTALSWRNQTFCPLPCGANSTYSPCTSACPNTCSSQNATISCLTPCVEGCACEPGFVLSGDSCVQPDDCGCERSGRYFKIGEVWGEPGNLQCSCGRLGSISCRPISCEEEFTWTVRNQDYGCYCLHDHRCTAPEPPSDLTLLTANTTSIVISWSASPFTDGYRVIGTEQGGFSQPTVVVNGTTSAVITGLLPGTMYNISVYSYRGSRESPGASSSLFATAVDPPTELQVVQTTFNTISVSWTLPSSTLVRFRVSETPAGGSTRDLYPPPGPDDTSATVTGLLPAVQYRITVVAVGLYGESAETSVTASTESGRGHLTCDPSYMRVIFTREVLVGVEVGTLRLRDPNCRANVNSTHVILTAPLNGCGTISEDAADNPKMSFTNEVVFGAAVPDGVIVRTPEQRWPFRCDYVREDIVGVGPILFPIPLPNVTIPSSNGSFTFSMNLYHSEAFLRPYDQNEFPVKVLYC</sequence>
<evidence type="ECO:0000259" key="12">
    <source>
        <dbReference type="PROSITE" id="PS51233"/>
    </source>
</evidence>
<dbReference type="Gene3D" id="2.10.25.10">
    <property type="entry name" value="Laminin"/>
    <property type="match status" value="2"/>
</dbReference>
<dbReference type="Pfam" id="PF08742">
    <property type="entry name" value="C8"/>
    <property type="match status" value="1"/>
</dbReference>
<comment type="subcellular location">
    <subcellularLocation>
        <location evidence="1">Membrane</location>
    </subcellularLocation>
</comment>
<dbReference type="PROSITE" id="PS00022">
    <property type="entry name" value="EGF_1"/>
    <property type="match status" value="1"/>
</dbReference>
<evidence type="ECO:0000256" key="5">
    <source>
        <dbReference type="ARBA" id="ARBA00023136"/>
    </source>
</evidence>
<dbReference type="CDD" id="cd00063">
    <property type="entry name" value="FN3"/>
    <property type="match status" value="2"/>
</dbReference>
<dbReference type="Pfam" id="PF00094">
    <property type="entry name" value="VWD"/>
    <property type="match status" value="1"/>
</dbReference>
<dbReference type="PANTHER" id="PTHR46160:SF8">
    <property type="entry name" value="VWFD DOMAIN-CONTAINING PROTEIN"/>
    <property type="match status" value="1"/>
</dbReference>
<dbReference type="FunFam" id="2.10.25.10:FF:000143">
    <property type="entry name" value="Protein crumbs 1"/>
    <property type="match status" value="1"/>
</dbReference>
<dbReference type="Pfam" id="PF00008">
    <property type="entry name" value="EGF"/>
    <property type="match status" value="1"/>
</dbReference>
<dbReference type="PROSITE" id="PS50026">
    <property type="entry name" value="EGF_3"/>
    <property type="match status" value="1"/>
</dbReference>
<dbReference type="GeneID" id="118403435"/>
<dbReference type="SMART" id="SM00216">
    <property type="entry name" value="VWD"/>
    <property type="match status" value="1"/>
</dbReference>
<dbReference type="PROSITE" id="PS50853">
    <property type="entry name" value="FN3"/>
    <property type="match status" value="2"/>
</dbReference>
<dbReference type="PROSITE" id="PS00010">
    <property type="entry name" value="ASX_HYDROXYL"/>
    <property type="match status" value="1"/>
</dbReference>
<dbReference type="SMART" id="SM00181">
    <property type="entry name" value="EGF"/>
    <property type="match status" value="2"/>
</dbReference>
<gene>
    <name evidence="14" type="primary">LOC118403435</name>
</gene>
<dbReference type="InterPro" id="IPR000742">
    <property type="entry name" value="EGF"/>
</dbReference>
<dbReference type="OrthoDB" id="5945029at2759"/>
<dbReference type="SMART" id="SM00179">
    <property type="entry name" value="EGF_CA"/>
    <property type="match status" value="1"/>
</dbReference>
<dbReference type="GO" id="GO:0016020">
    <property type="term" value="C:membrane"/>
    <property type="evidence" value="ECO:0007669"/>
    <property type="project" value="UniProtKB-SubCell"/>
</dbReference>
<dbReference type="InterPro" id="IPR036116">
    <property type="entry name" value="FN3_sf"/>
</dbReference>
<feature type="domain" description="Fibronectin type-III" evidence="10">
    <location>
        <begin position="513"/>
        <end position="600"/>
    </location>
</feature>
<dbReference type="InterPro" id="IPR036084">
    <property type="entry name" value="Ser_inhib-like_sf"/>
</dbReference>
<proteinExistence type="predicted"/>
<keyword evidence="13" id="KW-1185">Reference proteome</keyword>
<dbReference type="Pfam" id="PF01826">
    <property type="entry name" value="TIL"/>
    <property type="match status" value="1"/>
</dbReference>
<dbReference type="SUPFAM" id="SSF57196">
    <property type="entry name" value="EGF/Laminin"/>
    <property type="match status" value="1"/>
</dbReference>
<feature type="domain" description="Fibronectin type-III" evidence="10">
    <location>
        <begin position="601"/>
        <end position="692"/>
    </location>
</feature>
<keyword evidence="2 8" id="KW-0245">EGF-like domain</keyword>